<evidence type="ECO:0000313" key="2">
    <source>
        <dbReference type="Proteomes" id="UP000005156"/>
    </source>
</evidence>
<protein>
    <submittedName>
        <fullName evidence="1">Conserved domain protein</fullName>
    </submittedName>
</protein>
<evidence type="ECO:0000313" key="1">
    <source>
        <dbReference type="EMBL" id="EGG55739.1"/>
    </source>
</evidence>
<proteinExistence type="predicted"/>
<dbReference type="EMBL" id="AFBP01000022">
    <property type="protein sequence ID" value="EGG55739.1"/>
    <property type="molecule type" value="Genomic_DNA"/>
</dbReference>
<name>F3QJ91_9BURK</name>
<organism evidence="1 2">
    <name type="scientific">Parasutterella excrementihominis YIT 11859</name>
    <dbReference type="NCBI Taxonomy" id="762966"/>
    <lineage>
        <taxon>Bacteria</taxon>
        <taxon>Pseudomonadati</taxon>
        <taxon>Pseudomonadota</taxon>
        <taxon>Betaproteobacteria</taxon>
        <taxon>Burkholderiales</taxon>
        <taxon>Sutterellaceae</taxon>
        <taxon>Parasutterella</taxon>
    </lineage>
</organism>
<dbReference type="GeneID" id="43348456"/>
<gene>
    <name evidence="1" type="ORF">HMPREF9439_00992</name>
</gene>
<dbReference type="RefSeq" id="WP_008863902.1">
    <property type="nucleotide sequence ID" value="NZ_GL883695.1"/>
</dbReference>
<reference evidence="1 2" key="1">
    <citation type="submission" date="2011-02" db="EMBL/GenBank/DDBJ databases">
        <authorList>
            <person name="Weinstock G."/>
            <person name="Sodergren E."/>
            <person name="Clifton S."/>
            <person name="Fulton L."/>
            <person name="Fulton B."/>
            <person name="Courtney L."/>
            <person name="Fronick C."/>
            <person name="Harrison M."/>
            <person name="Strong C."/>
            <person name="Farmer C."/>
            <person name="Delahaunty K."/>
            <person name="Markovic C."/>
            <person name="Hall O."/>
            <person name="Minx P."/>
            <person name="Tomlinson C."/>
            <person name="Mitreva M."/>
            <person name="Hou S."/>
            <person name="Chen J."/>
            <person name="Wollam A."/>
            <person name="Pepin K.H."/>
            <person name="Johnson M."/>
            <person name="Bhonagiri V."/>
            <person name="Zhang X."/>
            <person name="Suruliraj S."/>
            <person name="Warren W."/>
            <person name="Chinwalla A."/>
            <person name="Mardis E.R."/>
            <person name="Wilson R.K."/>
        </authorList>
    </citation>
    <scope>NUCLEOTIDE SEQUENCE [LARGE SCALE GENOMIC DNA]</scope>
    <source>
        <strain evidence="1 2">YIT 11859</strain>
    </source>
</reference>
<sequence>MDRDEQIKIVKQLRERFEDQVYDLLDSWVDALDQAGSYLPGEPLMDEYTRVFKAKDVIGTYEDYEDENKE</sequence>
<dbReference type="AlphaFoldDB" id="F3QJ91"/>
<dbReference type="Proteomes" id="UP000005156">
    <property type="component" value="Unassembled WGS sequence"/>
</dbReference>
<accession>F3QJ91</accession>
<keyword evidence="2" id="KW-1185">Reference proteome</keyword>
<comment type="caution">
    <text evidence="1">The sequence shown here is derived from an EMBL/GenBank/DDBJ whole genome shotgun (WGS) entry which is preliminary data.</text>
</comment>
<dbReference type="HOGENOM" id="CLU_2754244_0_0_4"/>